<protein>
    <submittedName>
        <fullName evidence="1">Uncharacterized protein</fullName>
    </submittedName>
</protein>
<accession>A0A2P2MFZ8</accession>
<name>A0A2P2MFZ8_RHIMU</name>
<evidence type="ECO:0000313" key="1">
    <source>
        <dbReference type="EMBL" id="MBX29092.1"/>
    </source>
</evidence>
<dbReference type="AlphaFoldDB" id="A0A2P2MFZ8"/>
<organism evidence="1">
    <name type="scientific">Rhizophora mucronata</name>
    <name type="common">Asiatic mangrove</name>
    <dbReference type="NCBI Taxonomy" id="61149"/>
    <lineage>
        <taxon>Eukaryota</taxon>
        <taxon>Viridiplantae</taxon>
        <taxon>Streptophyta</taxon>
        <taxon>Embryophyta</taxon>
        <taxon>Tracheophyta</taxon>
        <taxon>Spermatophyta</taxon>
        <taxon>Magnoliopsida</taxon>
        <taxon>eudicotyledons</taxon>
        <taxon>Gunneridae</taxon>
        <taxon>Pentapetalae</taxon>
        <taxon>rosids</taxon>
        <taxon>fabids</taxon>
        <taxon>Malpighiales</taxon>
        <taxon>Rhizophoraceae</taxon>
        <taxon>Rhizophora</taxon>
    </lineage>
</organism>
<proteinExistence type="predicted"/>
<reference evidence="1" key="1">
    <citation type="submission" date="2018-02" db="EMBL/GenBank/DDBJ databases">
        <title>Rhizophora mucronata_Transcriptome.</title>
        <authorList>
            <person name="Meera S.P."/>
            <person name="Sreeshan A."/>
            <person name="Augustine A."/>
        </authorList>
    </citation>
    <scope>NUCLEOTIDE SEQUENCE</scope>
    <source>
        <tissue evidence="1">Leaf</tissue>
    </source>
</reference>
<dbReference type="EMBL" id="GGEC01048608">
    <property type="protein sequence ID" value="MBX29092.1"/>
    <property type="molecule type" value="Transcribed_RNA"/>
</dbReference>
<sequence>MKEMDYSSNCPKWFQASPNFKVQFAGSWPHWLNQSSF</sequence>